<dbReference type="EMBL" id="CP042914">
    <property type="protein sequence ID" value="QEG38508.1"/>
    <property type="molecule type" value="Genomic_DNA"/>
</dbReference>
<dbReference type="AlphaFoldDB" id="A0A5B9QHG2"/>
<reference evidence="1 2" key="1">
    <citation type="submission" date="2019-08" db="EMBL/GenBank/DDBJ databases">
        <title>Deep-cultivation of Planctomycetes and their phenomic and genomic characterization uncovers novel biology.</title>
        <authorList>
            <person name="Wiegand S."/>
            <person name="Jogler M."/>
            <person name="Boedeker C."/>
            <person name="Pinto D."/>
            <person name="Vollmers J."/>
            <person name="Rivas-Marin E."/>
            <person name="Kohn T."/>
            <person name="Peeters S.H."/>
            <person name="Heuer A."/>
            <person name="Rast P."/>
            <person name="Oberbeckmann S."/>
            <person name="Bunk B."/>
            <person name="Jeske O."/>
            <person name="Meyerdierks A."/>
            <person name="Storesund J.E."/>
            <person name="Kallscheuer N."/>
            <person name="Luecker S."/>
            <person name="Lage O.M."/>
            <person name="Pohl T."/>
            <person name="Merkel B.J."/>
            <person name="Hornburger P."/>
            <person name="Mueller R.-W."/>
            <person name="Bruemmer F."/>
            <person name="Labrenz M."/>
            <person name="Spormann A.M."/>
            <person name="Op den Camp H."/>
            <person name="Overmann J."/>
            <person name="Amann R."/>
            <person name="Jetten M.S.M."/>
            <person name="Mascher T."/>
            <person name="Medema M.H."/>
            <person name="Devos D.P."/>
            <person name="Kaster A.-K."/>
            <person name="Ovreas L."/>
            <person name="Rohde M."/>
            <person name="Galperin M.Y."/>
            <person name="Jogler C."/>
        </authorList>
    </citation>
    <scope>NUCLEOTIDE SEQUENCE [LARGE SCALE GENOMIC DNA]</scope>
    <source>
        <strain evidence="1 2">UC8</strain>
    </source>
</reference>
<organism evidence="1 2">
    <name type="scientific">Roseimaritima ulvae</name>
    <dbReference type="NCBI Taxonomy" id="980254"/>
    <lineage>
        <taxon>Bacteria</taxon>
        <taxon>Pseudomonadati</taxon>
        <taxon>Planctomycetota</taxon>
        <taxon>Planctomycetia</taxon>
        <taxon>Pirellulales</taxon>
        <taxon>Pirellulaceae</taxon>
        <taxon>Roseimaritima</taxon>
    </lineage>
</organism>
<sequence>MQIQLPEDTQQLSLAAGYANVDQFVNSLLRKERERLAIQAGIDAMDAGQTADFADFDREFREKNGLKSQ</sequence>
<keyword evidence="2" id="KW-1185">Reference proteome</keyword>
<dbReference type="RefSeq" id="WP_148080051.1">
    <property type="nucleotide sequence ID" value="NZ_CP042914.1"/>
</dbReference>
<gene>
    <name evidence="1" type="ORF">UC8_04650</name>
</gene>
<evidence type="ECO:0000313" key="1">
    <source>
        <dbReference type="EMBL" id="QEG38508.1"/>
    </source>
</evidence>
<proteinExistence type="predicted"/>
<name>A0A5B9QHG2_9BACT</name>
<dbReference type="KEGG" id="rul:UC8_04650"/>
<accession>A0A5B9QHG2</accession>
<dbReference type="Proteomes" id="UP000325286">
    <property type="component" value="Chromosome"/>
</dbReference>
<evidence type="ECO:0008006" key="3">
    <source>
        <dbReference type="Google" id="ProtNLM"/>
    </source>
</evidence>
<evidence type="ECO:0000313" key="2">
    <source>
        <dbReference type="Proteomes" id="UP000325286"/>
    </source>
</evidence>
<protein>
    <recommendedName>
        <fullName evidence="3">Antitoxin ParD4</fullName>
    </recommendedName>
</protein>
<dbReference type="OrthoDB" id="290223at2"/>